<dbReference type="GO" id="GO:0046872">
    <property type="term" value="F:metal ion binding"/>
    <property type="evidence" value="ECO:0007669"/>
    <property type="project" value="UniProtKB-KW"/>
</dbReference>
<keyword evidence="8" id="KW-0472">Membrane</keyword>
<evidence type="ECO:0000313" key="10">
    <source>
        <dbReference type="EMBL" id="KAK7879292.1"/>
    </source>
</evidence>
<protein>
    <recommendedName>
        <fullName evidence="9">DDE Tnp4 domain-containing protein</fullName>
    </recommendedName>
</protein>
<dbReference type="PANTHER" id="PTHR22930">
    <property type="match status" value="1"/>
</dbReference>
<keyword evidence="8" id="KW-1133">Transmembrane helix</keyword>
<dbReference type="AlphaFoldDB" id="A0AAW0MGQ1"/>
<proteinExistence type="inferred from homology"/>
<evidence type="ECO:0000256" key="3">
    <source>
        <dbReference type="ARBA" id="ARBA00006958"/>
    </source>
</evidence>
<dbReference type="PANTHER" id="PTHR22930:SF206">
    <property type="entry name" value="NUCLEASE HARBI1"/>
    <property type="match status" value="1"/>
</dbReference>
<keyword evidence="6" id="KW-0378">Hydrolase</keyword>
<accession>A0AAW0MGQ1</accession>
<evidence type="ECO:0000256" key="5">
    <source>
        <dbReference type="ARBA" id="ARBA00022723"/>
    </source>
</evidence>
<gene>
    <name evidence="10" type="ORF">WMY93_033930</name>
</gene>
<comment type="caution">
    <text evidence="10">The sequence shown here is derived from an EMBL/GenBank/DDBJ whole genome shotgun (WGS) entry which is preliminary data.</text>
</comment>
<evidence type="ECO:0000259" key="9">
    <source>
        <dbReference type="Pfam" id="PF13359"/>
    </source>
</evidence>
<dbReference type="InterPro" id="IPR045249">
    <property type="entry name" value="HARBI1-like"/>
</dbReference>
<dbReference type="EMBL" id="JBBPFD010000296">
    <property type="protein sequence ID" value="KAK7879292.1"/>
    <property type="molecule type" value="Genomic_DNA"/>
</dbReference>
<evidence type="ECO:0000256" key="8">
    <source>
        <dbReference type="SAM" id="Phobius"/>
    </source>
</evidence>
<dbReference type="Pfam" id="PF13359">
    <property type="entry name" value="DDE_Tnp_4"/>
    <property type="match status" value="1"/>
</dbReference>
<keyword evidence="8" id="KW-0812">Transmembrane</keyword>
<evidence type="ECO:0000313" key="11">
    <source>
        <dbReference type="Proteomes" id="UP001460270"/>
    </source>
</evidence>
<sequence>MAVYANPEASMKNDFRVSRETFHHLLQRIPNIKDHGWKPDMELLVFLYYLGHGLSLTVVSATFGMPKSTVHDIIHRVSGKITAKLPEVISFPSVEELPNICQGFATLAQNPAFDRAAGAMDGCHIRIRPPGNHYSADYINYKLYASIQMQAICDARGRFLDIFVGYPGSVNDARVLQNSPIFTNAQYPPPGYYLLADGAYPCLVQPIGILTPFKQPLLGRVQERFNQHHSKARSVIERAFGMMKARWRATLSKALEVSPTFAPIIIGCCAFLHNVCVATNDLVEVEDGEEEADEDMPPPVLHERTGEIMRDRIAARVSAPAQLAAHLNDHDYL</sequence>
<dbReference type="GO" id="GO:0005634">
    <property type="term" value="C:nucleus"/>
    <property type="evidence" value="ECO:0007669"/>
    <property type="project" value="UniProtKB-SubCell"/>
</dbReference>
<feature type="transmembrane region" description="Helical" evidence="8">
    <location>
        <begin position="46"/>
        <end position="66"/>
    </location>
</feature>
<keyword evidence="5" id="KW-0479">Metal-binding</keyword>
<organism evidence="10 11">
    <name type="scientific">Mugilogobius chulae</name>
    <name type="common">yellowstripe goby</name>
    <dbReference type="NCBI Taxonomy" id="88201"/>
    <lineage>
        <taxon>Eukaryota</taxon>
        <taxon>Metazoa</taxon>
        <taxon>Chordata</taxon>
        <taxon>Craniata</taxon>
        <taxon>Vertebrata</taxon>
        <taxon>Euteleostomi</taxon>
        <taxon>Actinopterygii</taxon>
        <taxon>Neopterygii</taxon>
        <taxon>Teleostei</taxon>
        <taxon>Neoteleostei</taxon>
        <taxon>Acanthomorphata</taxon>
        <taxon>Gobiaria</taxon>
        <taxon>Gobiiformes</taxon>
        <taxon>Gobioidei</taxon>
        <taxon>Gobiidae</taxon>
        <taxon>Gobionellinae</taxon>
        <taxon>Mugilogobius</taxon>
    </lineage>
</organism>
<dbReference type="Proteomes" id="UP001460270">
    <property type="component" value="Unassembled WGS sequence"/>
</dbReference>
<evidence type="ECO:0000256" key="7">
    <source>
        <dbReference type="ARBA" id="ARBA00023242"/>
    </source>
</evidence>
<evidence type="ECO:0000256" key="2">
    <source>
        <dbReference type="ARBA" id="ARBA00004123"/>
    </source>
</evidence>
<reference evidence="11" key="1">
    <citation type="submission" date="2024-04" db="EMBL/GenBank/DDBJ databases">
        <title>Salinicola lusitanus LLJ914,a marine bacterium isolated from the Okinawa Trough.</title>
        <authorList>
            <person name="Li J."/>
        </authorList>
    </citation>
    <scope>NUCLEOTIDE SEQUENCE [LARGE SCALE GENOMIC DNA]</scope>
</reference>
<comment type="cofactor">
    <cofactor evidence="1">
        <name>a divalent metal cation</name>
        <dbReference type="ChEBI" id="CHEBI:60240"/>
    </cofactor>
</comment>
<keyword evidence="4" id="KW-0540">Nuclease</keyword>
<comment type="subcellular location">
    <subcellularLocation>
        <location evidence="2">Nucleus</location>
    </subcellularLocation>
</comment>
<name>A0AAW0MGQ1_9GOBI</name>
<evidence type="ECO:0000256" key="6">
    <source>
        <dbReference type="ARBA" id="ARBA00022801"/>
    </source>
</evidence>
<dbReference type="InterPro" id="IPR027806">
    <property type="entry name" value="HARBI1_dom"/>
</dbReference>
<dbReference type="GO" id="GO:0004518">
    <property type="term" value="F:nuclease activity"/>
    <property type="evidence" value="ECO:0007669"/>
    <property type="project" value="UniProtKB-KW"/>
</dbReference>
<evidence type="ECO:0000256" key="1">
    <source>
        <dbReference type="ARBA" id="ARBA00001968"/>
    </source>
</evidence>
<evidence type="ECO:0000256" key="4">
    <source>
        <dbReference type="ARBA" id="ARBA00022722"/>
    </source>
</evidence>
<keyword evidence="7" id="KW-0539">Nucleus</keyword>
<comment type="similarity">
    <text evidence="3">Belongs to the HARBI1 family.</text>
</comment>
<keyword evidence="11" id="KW-1185">Reference proteome</keyword>
<feature type="domain" description="DDE Tnp4" evidence="9">
    <location>
        <begin position="120"/>
        <end position="274"/>
    </location>
</feature>
<dbReference type="GO" id="GO:0016787">
    <property type="term" value="F:hydrolase activity"/>
    <property type="evidence" value="ECO:0007669"/>
    <property type="project" value="UniProtKB-KW"/>
</dbReference>